<gene>
    <name evidence="7" type="ORF">MAE02_20480</name>
</gene>
<dbReference type="Gene3D" id="1.20.1740.10">
    <property type="entry name" value="Amino acid/polyamine transporter I"/>
    <property type="match status" value="1"/>
</dbReference>
<dbReference type="Pfam" id="PF13520">
    <property type="entry name" value="AA_permease_2"/>
    <property type="match status" value="1"/>
</dbReference>
<dbReference type="AlphaFoldDB" id="A0A512BQZ5"/>
<keyword evidence="4 6" id="KW-1133">Transmembrane helix</keyword>
<feature type="transmembrane region" description="Helical" evidence="6">
    <location>
        <begin position="181"/>
        <end position="201"/>
    </location>
</feature>
<evidence type="ECO:0000256" key="3">
    <source>
        <dbReference type="ARBA" id="ARBA00022692"/>
    </source>
</evidence>
<feature type="transmembrane region" description="Helical" evidence="6">
    <location>
        <begin position="157"/>
        <end position="174"/>
    </location>
</feature>
<evidence type="ECO:0000256" key="1">
    <source>
        <dbReference type="ARBA" id="ARBA00004651"/>
    </source>
</evidence>
<keyword evidence="3 6" id="KW-0812">Transmembrane</keyword>
<feature type="transmembrane region" description="Helical" evidence="6">
    <location>
        <begin position="228"/>
        <end position="250"/>
    </location>
</feature>
<feature type="transmembrane region" description="Helical" evidence="6">
    <location>
        <begin position="74"/>
        <end position="93"/>
    </location>
</feature>
<feature type="transmembrane region" description="Helical" evidence="6">
    <location>
        <begin position="436"/>
        <end position="458"/>
    </location>
</feature>
<evidence type="ECO:0000313" key="8">
    <source>
        <dbReference type="Proteomes" id="UP000321085"/>
    </source>
</evidence>
<keyword evidence="8" id="KW-1185">Reference proteome</keyword>
<evidence type="ECO:0000256" key="4">
    <source>
        <dbReference type="ARBA" id="ARBA00022989"/>
    </source>
</evidence>
<dbReference type="EMBL" id="BJYU01000022">
    <property type="protein sequence ID" value="GEO14352.1"/>
    <property type="molecule type" value="Genomic_DNA"/>
</dbReference>
<dbReference type="OrthoDB" id="9762947at2"/>
<dbReference type="InterPro" id="IPR050367">
    <property type="entry name" value="APC_superfamily"/>
</dbReference>
<feature type="transmembrane region" description="Helical" evidence="6">
    <location>
        <begin position="129"/>
        <end position="151"/>
    </location>
</feature>
<evidence type="ECO:0000256" key="2">
    <source>
        <dbReference type="ARBA" id="ARBA00022475"/>
    </source>
</evidence>
<keyword evidence="2" id="KW-1003">Cell membrane</keyword>
<feature type="transmembrane region" description="Helical" evidence="6">
    <location>
        <begin position="318"/>
        <end position="341"/>
    </location>
</feature>
<dbReference type="PIRSF" id="PIRSF006060">
    <property type="entry name" value="AA_transporter"/>
    <property type="match status" value="1"/>
</dbReference>
<reference evidence="7 8" key="1">
    <citation type="submission" date="2019-07" db="EMBL/GenBank/DDBJ databases">
        <title>Whole genome shotgun sequence of Microvirga aerophila NBRC 106136.</title>
        <authorList>
            <person name="Hosoyama A."/>
            <person name="Uohara A."/>
            <person name="Ohji S."/>
            <person name="Ichikawa N."/>
        </authorList>
    </citation>
    <scope>NUCLEOTIDE SEQUENCE [LARGE SCALE GENOMIC DNA]</scope>
    <source>
        <strain evidence="7 8">NBRC 106136</strain>
    </source>
</reference>
<feature type="transmembrane region" description="Helical" evidence="6">
    <location>
        <begin position="271"/>
        <end position="298"/>
    </location>
</feature>
<evidence type="ECO:0000256" key="6">
    <source>
        <dbReference type="SAM" id="Phobius"/>
    </source>
</evidence>
<proteinExistence type="predicted"/>
<dbReference type="GO" id="GO:0005886">
    <property type="term" value="C:plasma membrane"/>
    <property type="evidence" value="ECO:0007669"/>
    <property type="project" value="UniProtKB-SubCell"/>
</dbReference>
<dbReference type="Proteomes" id="UP000321085">
    <property type="component" value="Unassembled WGS sequence"/>
</dbReference>
<evidence type="ECO:0000256" key="5">
    <source>
        <dbReference type="ARBA" id="ARBA00023136"/>
    </source>
</evidence>
<dbReference type="RefSeq" id="WP_114184712.1">
    <property type="nucleotide sequence ID" value="NZ_BJYU01000022.1"/>
</dbReference>
<feature type="transmembrane region" description="Helical" evidence="6">
    <location>
        <begin position="464"/>
        <end position="485"/>
    </location>
</feature>
<dbReference type="PANTHER" id="PTHR42770">
    <property type="entry name" value="AMINO ACID TRANSPORTER-RELATED"/>
    <property type="match status" value="1"/>
</dbReference>
<keyword evidence="5 6" id="KW-0472">Membrane</keyword>
<dbReference type="InterPro" id="IPR002293">
    <property type="entry name" value="AA/rel_permease1"/>
</dbReference>
<evidence type="ECO:0000313" key="7">
    <source>
        <dbReference type="EMBL" id="GEO14352.1"/>
    </source>
</evidence>
<sequence>MSVGQESTGAHAPPAGAQGAAGITYTTVDDSYFEARRLKRYARVWSLWALGVGAVISGHYSGWNLGLTQGFGSMFFATIIIATMYLGLTFSLAEMSPALPHTGGAYSFARTSMGPWAGYITGIAENIEFVLTPAVIVFFISSYLSAIFGTAPGFQPVYWVLCYALFVGLNIIGVELSFRVTVTVTVMALAVLAAFYLSVLFSGQLDFSRWALNIGSDGAELPNGNGPFLPMGVGGVLAALPFAVWLFLAIEQLPLAAEESHDPQRDMPKGIIAGILTLIVSAFLVLFLNTSIAPGAVGLGKSGEPLLDGFRTLFGSDIAKILAAIAVIGLIASFHTIIFAFGRQIYSLSRAGYFPSFLSVTHGARKTPHVALIAGAVMGLLVMLVIWFSVGAEAGAGVIGGTLLNMAVAGAMLAYFMQGMSYIVLKKKFPNLHRPYVSPFGIAGAVVCMVIAAVTLYFQLTDPVFQKGVLGVAIYYAIMMAYFLVHGRHKLILSPEEEFALTKGQSEYKSY</sequence>
<name>A0A512BQZ5_9HYPH</name>
<feature type="transmembrane region" description="Helical" evidence="6">
    <location>
        <begin position="44"/>
        <end position="62"/>
    </location>
</feature>
<feature type="transmembrane region" description="Helical" evidence="6">
    <location>
        <begin position="396"/>
        <end position="416"/>
    </location>
</feature>
<comment type="caution">
    <text evidence="7">The sequence shown here is derived from an EMBL/GenBank/DDBJ whole genome shotgun (WGS) entry which is preliminary data.</text>
</comment>
<accession>A0A512BQZ5</accession>
<dbReference type="PANTHER" id="PTHR42770:SF7">
    <property type="entry name" value="MEMBRANE PROTEIN"/>
    <property type="match status" value="1"/>
</dbReference>
<comment type="subcellular location">
    <subcellularLocation>
        <location evidence="1">Cell membrane</location>
        <topology evidence="1">Multi-pass membrane protein</topology>
    </subcellularLocation>
</comment>
<organism evidence="7 8">
    <name type="scientific">Microvirga aerophila</name>
    <dbReference type="NCBI Taxonomy" id="670291"/>
    <lineage>
        <taxon>Bacteria</taxon>
        <taxon>Pseudomonadati</taxon>
        <taxon>Pseudomonadota</taxon>
        <taxon>Alphaproteobacteria</taxon>
        <taxon>Hyphomicrobiales</taxon>
        <taxon>Methylobacteriaceae</taxon>
        <taxon>Microvirga</taxon>
    </lineage>
</organism>
<feature type="transmembrane region" description="Helical" evidence="6">
    <location>
        <begin position="370"/>
        <end position="390"/>
    </location>
</feature>
<protein>
    <submittedName>
        <fullName evidence="7">Amino acid ABC transporter permease</fullName>
    </submittedName>
</protein>
<dbReference type="GO" id="GO:0022857">
    <property type="term" value="F:transmembrane transporter activity"/>
    <property type="evidence" value="ECO:0007669"/>
    <property type="project" value="InterPro"/>
</dbReference>